<gene>
    <name evidence="1" type="ORF">COU93_03710</name>
</gene>
<dbReference type="AlphaFoldDB" id="A0A2M8L0V5"/>
<evidence type="ECO:0000313" key="1">
    <source>
        <dbReference type="EMBL" id="PJE66550.1"/>
    </source>
</evidence>
<feature type="non-terminal residue" evidence="1">
    <location>
        <position position="1"/>
    </location>
</feature>
<name>A0A2M8L0V5_9BACT</name>
<evidence type="ECO:0000313" key="2">
    <source>
        <dbReference type="Proteomes" id="UP000229766"/>
    </source>
</evidence>
<protein>
    <submittedName>
        <fullName evidence="1">Uncharacterized protein</fullName>
    </submittedName>
</protein>
<organism evidence="1 2">
    <name type="scientific">Candidatus Shapirobacteria bacterium CG10_big_fil_rev_8_21_14_0_10_36_6</name>
    <dbReference type="NCBI Taxonomy" id="1974886"/>
    <lineage>
        <taxon>Bacteria</taxon>
        <taxon>Candidatus Shapironibacteriota</taxon>
    </lineage>
</organism>
<sequence length="73" mass="8303">HKERLEEAKNRQIVMVGLEKVLGKGVEFKCVLIENKKNNFQIDNFSLKGLSSVATSSNEQIPKIEKKAEEIFV</sequence>
<comment type="caution">
    <text evidence="1">The sequence shown here is derived from an EMBL/GenBank/DDBJ whole genome shotgun (WGS) entry which is preliminary data.</text>
</comment>
<proteinExistence type="predicted"/>
<dbReference type="Proteomes" id="UP000229766">
    <property type="component" value="Unassembled WGS sequence"/>
</dbReference>
<reference evidence="2" key="1">
    <citation type="submission" date="2017-09" db="EMBL/GenBank/DDBJ databases">
        <title>Depth-based differentiation of microbial function through sediment-hosted aquifers and enrichment of novel symbionts in the deep terrestrial subsurface.</title>
        <authorList>
            <person name="Probst A.J."/>
            <person name="Ladd B."/>
            <person name="Jarett J.K."/>
            <person name="Geller-Mcgrath D.E."/>
            <person name="Sieber C.M.K."/>
            <person name="Emerson J.B."/>
            <person name="Anantharaman K."/>
            <person name="Thomas B.C."/>
            <person name="Malmstrom R."/>
            <person name="Stieglmeier M."/>
            <person name="Klingl A."/>
            <person name="Woyke T."/>
            <person name="Ryan C.M."/>
            <person name="Banfield J.F."/>
        </authorList>
    </citation>
    <scope>NUCLEOTIDE SEQUENCE [LARGE SCALE GENOMIC DNA]</scope>
</reference>
<dbReference type="EMBL" id="PFEI01000203">
    <property type="protein sequence ID" value="PJE66550.1"/>
    <property type="molecule type" value="Genomic_DNA"/>
</dbReference>
<accession>A0A2M8L0V5</accession>